<dbReference type="InterPro" id="IPR000979">
    <property type="entry name" value="Phosphodiesterase_MJ0936/Vps29"/>
</dbReference>
<feature type="domain" description="Calcineurin-like phosphoesterase" evidence="3">
    <location>
        <begin position="5"/>
        <end position="147"/>
    </location>
</feature>
<dbReference type="CDD" id="cd00841">
    <property type="entry name" value="MPP_YfcE"/>
    <property type="match status" value="1"/>
</dbReference>
<dbReference type="SUPFAM" id="SSF56300">
    <property type="entry name" value="Metallo-dependent phosphatases"/>
    <property type="match status" value="1"/>
</dbReference>
<evidence type="ECO:0000256" key="2">
    <source>
        <dbReference type="RuleBase" id="RU362039"/>
    </source>
</evidence>
<dbReference type="EMBL" id="LRFC01000037">
    <property type="protein sequence ID" value="KZE64495.1"/>
    <property type="molecule type" value="Genomic_DNA"/>
</dbReference>
<dbReference type="InterPro" id="IPR041802">
    <property type="entry name" value="MPP_YfcE"/>
</dbReference>
<name>A0A163Q2Z4_9BACL</name>
<keyword evidence="5" id="KW-1185">Reference proteome</keyword>
<dbReference type="Proteomes" id="UP000076567">
    <property type="component" value="Unassembled WGS sequence"/>
</dbReference>
<comment type="similarity">
    <text evidence="1 2">Belongs to the metallophosphoesterase superfamily. YfcE family.</text>
</comment>
<dbReference type="Pfam" id="PF12850">
    <property type="entry name" value="Metallophos_2"/>
    <property type="match status" value="1"/>
</dbReference>
<dbReference type="Gene3D" id="3.60.21.10">
    <property type="match status" value="1"/>
</dbReference>
<proteinExistence type="inferred from homology"/>
<dbReference type="OrthoDB" id="9800565at2"/>
<dbReference type="AlphaFoldDB" id="A0A163Q2Z4"/>
<evidence type="ECO:0000259" key="3">
    <source>
        <dbReference type="Pfam" id="PF12850"/>
    </source>
</evidence>
<organism evidence="4 5">
    <name type="scientific">Fictibacillus phosphorivorans</name>
    <dbReference type="NCBI Taxonomy" id="1221500"/>
    <lineage>
        <taxon>Bacteria</taxon>
        <taxon>Bacillati</taxon>
        <taxon>Bacillota</taxon>
        <taxon>Bacilli</taxon>
        <taxon>Bacillales</taxon>
        <taxon>Fictibacillaceae</taxon>
        <taxon>Fictibacillus</taxon>
    </lineage>
</organism>
<comment type="caution">
    <text evidence="4">The sequence shown here is derived from an EMBL/GenBank/DDBJ whole genome shotgun (WGS) entry which is preliminary data.</text>
</comment>
<evidence type="ECO:0000313" key="4">
    <source>
        <dbReference type="EMBL" id="KZE64495.1"/>
    </source>
</evidence>
<sequence>MGKALIVSDSHGLKDELIMLKKRYEGQVDLMIHCGDSELSTNAGELSGFVTVKGNMDYLGDDLPNESIELLEQTCIYITHGHLYDVKMSYLSLGYRAEETGAKIACFGHSHVAEAFEREGMIFINPGSIRLPRGSFEKTYAILEIEEDVVSVSFYSLEGIRIDSLCKTFVKEKNNKNKKV</sequence>
<dbReference type="EC" id="3.1.4.-" evidence="2"/>
<protein>
    <recommendedName>
        <fullName evidence="2">Phosphoesterase</fullName>
        <ecNumber evidence="2">3.1.4.-</ecNumber>
    </recommendedName>
</protein>
<gene>
    <name evidence="4" type="ORF">AWM68_10125</name>
</gene>
<dbReference type="InterPro" id="IPR024654">
    <property type="entry name" value="Calcineurin-like_PHP_lpxH"/>
</dbReference>
<dbReference type="RefSeq" id="WP_066243513.1">
    <property type="nucleotide sequence ID" value="NZ_LRFC01000037.1"/>
</dbReference>
<dbReference type="PANTHER" id="PTHR11124">
    <property type="entry name" value="VACUOLAR SORTING PROTEIN VPS29"/>
    <property type="match status" value="1"/>
</dbReference>
<accession>A0A163Q2Z4</accession>
<evidence type="ECO:0000256" key="1">
    <source>
        <dbReference type="ARBA" id="ARBA00008950"/>
    </source>
</evidence>
<keyword evidence="2" id="KW-0479">Metal-binding</keyword>
<reference evidence="5" key="1">
    <citation type="submission" date="2016-01" db="EMBL/GenBank/DDBJ databases">
        <title>Draft genome of Chromobacterium sp. F49.</title>
        <authorList>
            <person name="Hong K.W."/>
        </authorList>
    </citation>
    <scope>NUCLEOTIDE SEQUENCE [LARGE SCALE GENOMIC DNA]</scope>
    <source>
        <strain evidence="5">P7IIIA</strain>
    </source>
</reference>
<comment type="cofactor">
    <cofactor evidence="2">
        <name>a divalent metal cation</name>
        <dbReference type="ChEBI" id="CHEBI:60240"/>
    </cofactor>
</comment>
<evidence type="ECO:0000313" key="5">
    <source>
        <dbReference type="Proteomes" id="UP000076567"/>
    </source>
</evidence>
<dbReference type="GO" id="GO:0016787">
    <property type="term" value="F:hydrolase activity"/>
    <property type="evidence" value="ECO:0007669"/>
    <property type="project" value="UniProtKB-UniRule"/>
</dbReference>
<dbReference type="InterPro" id="IPR029052">
    <property type="entry name" value="Metallo-depent_PP-like"/>
</dbReference>
<dbReference type="GO" id="GO:0046872">
    <property type="term" value="F:metal ion binding"/>
    <property type="evidence" value="ECO:0007669"/>
    <property type="project" value="UniProtKB-KW"/>
</dbReference>
<dbReference type="NCBIfam" id="TIGR00040">
    <property type="entry name" value="yfcE"/>
    <property type="match status" value="1"/>
</dbReference>